<dbReference type="InterPro" id="IPR051915">
    <property type="entry name" value="Cellulose_Degrad_GH3"/>
</dbReference>
<dbReference type="Pfam" id="PF00933">
    <property type="entry name" value="Glyco_hydro_3"/>
    <property type="match status" value="1"/>
</dbReference>
<dbReference type="Pfam" id="PF01915">
    <property type="entry name" value="Glyco_hydro_3_C"/>
    <property type="match status" value="1"/>
</dbReference>
<dbReference type="GO" id="GO:0009251">
    <property type="term" value="P:glucan catabolic process"/>
    <property type="evidence" value="ECO:0007669"/>
    <property type="project" value="TreeGrafter"/>
</dbReference>
<dbReference type="InterPro" id="IPR001764">
    <property type="entry name" value="Glyco_hydro_3_N"/>
</dbReference>
<accession>A0A5P6N7P7</accession>
<dbReference type="InterPro" id="IPR041443">
    <property type="entry name" value="Exop_C"/>
</dbReference>
<dbReference type="Proteomes" id="UP000325385">
    <property type="component" value="Chromosome"/>
</dbReference>
<dbReference type="Pfam" id="PF18559">
    <property type="entry name" value="Exop_C"/>
    <property type="match status" value="1"/>
</dbReference>
<feature type="domain" description="Glycoside hydrolase family 3 C-terminal" evidence="4">
    <location>
        <begin position="445"/>
        <end position="650"/>
    </location>
</feature>
<dbReference type="SUPFAM" id="SSF51445">
    <property type="entry name" value="(Trans)glycosidases"/>
    <property type="match status" value="1"/>
</dbReference>
<dbReference type="SUPFAM" id="SSF52279">
    <property type="entry name" value="Beta-D-glucan exohydrolase, C-terminal domain"/>
    <property type="match status" value="1"/>
</dbReference>
<dbReference type="AlphaFoldDB" id="A0A5P6N7P7"/>
<dbReference type="PANTHER" id="PTHR30620">
    <property type="entry name" value="PERIPLASMIC BETA-GLUCOSIDASE-RELATED"/>
    <property type="match status" value="1"/>
</dbReference>
<proteinExistence type="predicted"/>
<keyword evidence="2" id="KW-0732">Signal</keyword>
<evidence type="ECO:0000256" key="2">
    <source>
        <dbReference type="SAM" id="SignalP"/>
    </source>
</evidence>
<name>A0A5P6N7P7_9SPHN</name>
<organism evidence="6 7">
    <name type="scientific">Qipengyuania flava</name>
    <dbReference type="NCBI Taxonomy" id="192812"/>
    <lineage>
        <taxon>Bacteria</taxon>
        <taxon>Pseudomonadati</taxon>
        <taxon>Pseudomonadota</taxon>
        <taxon>Alphaproteobacteria</taxon>
        <taxon>Sphingomonadales</taxon>
        <taxon>Erythrobacteraceae</taxon>
        <taxon>Qipengyuania</taxon>
    </lineage>
</organism>
<keyword evidence="1 6" id="KW-0378">Hydrolase</keyword>
<dbReference type="InterPro" id="IPR036962">
    <property type="entry name" value="Glyco_hydro_3_N_sf"/>
</dbReference>
<evidence type="ECO:0000313" key="6">
    <source>
        <dbReference type="EMBL" id="QFI61958.1"/>
    </source>
</evidence>
<protein>
    <submittedName>
        <fullName evidence="6">Glycoside hydrolase family 3 protein</fullName>
    </submittedName>
</protein>
<feature type="domain" description="ExoP galactose-binding-like" evidence="5">
    <location>
        <begin position="686"/>
        <end position="842"/>
    </location>
</feature>
<dbReference type="EMBL" id="CP032228">
    <property type="protein sequence ID" value="QFI61958.1"/>
    <property type="molecule type" value="Genomic_DNA"/>
</dbReference>
<evidence type="ECO:0000256" key="1">
    <source>
        <dbReference type="ARBA" id="ARBA00022801"/>
    </source>
</evidence>
<evidence type="ECO:0000259" key="3">
    <source>
        <dbReference type="Pfam" id="PF00933"/>
    </source>
</evidence>
<dbReference type="PRINTS" id="PR00133">
    <property type="entry name" value="GLHYDRLASE3"/>
</dbReference>
<evidence type="ECO:0000313" key="7">
    <source>
        <dbReference type="Proteomes" id="UP000325385"/>
    </source>
</evidence>
<dbReference type="InterPro" id="IPR017853">
    <property type="entry name" value="GH"/>
</dbReference>
<dbReference type="Gene3D" id="2.60.120.430">
    <property type="entry name" value="Galactose-binding lectin"/>
    <property type="match status" value="1"/>
</dbReference>
<dbReference type="Gene3D" id="3.20.20.300">
    <property type="entry name" value="Glycoside hydrolase, family 3, N-terminal domain"/>
    <property type="match status" value="1"/>
</dbReference>
<feature type="signal peptide" evidence="2">
    <location>
        <begin position="1"/>
        <end position="27"/>
    </location>
</feature>
<evidence type="ECO:0000259" key="4">
    <source>
        <dbReference type="Pfam" id="PF01915"/>
    </source>
</evidence>
<dbReference type="InterPro" id="IPR036881">
    <property type="entry name" value="Glyco_hydro_3_C_sf"/>
</dbReference>
<dbReference type="InterPro" id="IPR002772">
    <property type="entry name" value="Glyco_hydro_3_C"/>
</dbReference>
<reference evidence="7" key="1">
    <citation type="submission" date="2018-09" db="EMBL/GenBank/DDBJ databases">
        <title>Nocardia yunnanensis sp. nov., an actinomycete isolated from a soil sample.</title>
        <authorList>
            <person name="Zhang J."/>
        </authorList>
    </citation>
    <scope>NUCLEOTIDE SEQUENCE [LARGE SCALE GENOMIC DNA]</scope>
    <source>
        <strain evidence="7">21-3</strain>
    </source>
</reference>
<evidence type="ECO:0000259" key="5">
    <source>
        <dbReference type="Pfam" id="PF18559"/>
    </source>
</evidence>
<feature type="chain" id="PRO_5025006876" evidence="2">
    <location>
        <begin position="28"/>
        <end position="858"/>
    </location>
</feature>
<dbReference type="GO" id="GO:0008422">
    <property type="term" value="F:beta-glucosidase activity"/>
    <property type="evidence" value="ECO:0007669"/>
    <property type="project" value="TreeGrafter"/>
</dbReference>
<feature type="domain" description="Glycoside hydrolase family 3 N-terminal" evidence="3">
    <location>
        <begin position="80"/>
        <end position="404"/>
    </location>
</feature>
<dbReference type="PANTHER" id="PTHR30620:SF77">
    <property type="entry name" value="LYSOSOMAL BETA GLUCOSIDASE-LIKE"/>
    <property type="match status" value="1"/>
</dbReference>
<dbReference type="Gene3D" id="3.40.50.1700">
    <property type="entry name" value="Glycoside hydrolase family 3 C-terminal domain"/>
    <property type="match status" value="1"/>
</dbReference>
<gene>
    <name evidence="6" type="ORF">D0Y83_00660</name>
</gene>
<sequence>MGFMLSRLLVLTASPVALIMAAQPALAQTPQTDTVAAADAPGDMPVEARVHPEQWPEIAFPRVLTEAGEARVQAILARMTVEQKVGQIIQADIASVTPEDVRRYRLGSVLNGGNSGPGGDDLAPAEKWLELADAFYDASMDVAVGEPAIPIVWGTDAVHGHSNIIGATIFPHNVGLGATRDPELIERIGQVTAVEIRVTGQEWTFAPTVAVPQDYRWGRAYEGYSSDPSLVAAYVGSMIRGLQGPPSTSPILAGPHVAASTKHYLADGGTTDGRDQGDAAISELALRLIHGAPYIPAIENGVATIMTSFSSWNGVKLSAHRGLVTDVLKGRMNFDGMVITDWNAHGQVAGCSNASCPRAVDAGIDMFMAPDSWRMFYDSTLAQVRDGTIAMDRLDDAVARVLRLKERLGLFEMGKPSERALSGEYHLLGAPDHRAVAREAVRKSMVLLKNTGVLPLQPGGRILVAGDAANDIARQSGGWTLSWQGTGLENDLFPEATSLWSGIEQAATATGGSAQLSEDGTFTQRPDAAIVIFGETPYAEFQGDIATLQLRPELRGPIATMRRLKEQGIPVVAVMITGRPLYVNEALNTADAFVAAWLPGSEGAGVADMLFAGADGAPAFEFQGLLPTAWPATARHGGATLFPFGYGMRYADGPAAWTPLPEDSGVTDDGSDSGVFFERGVPASSWSLTVSQADGTNALRVTTVPAEALDGRVRIAATDHGVQEGARSFAVDAHAQGAAIELSTFDPIDLSRETNGDMLLLTTVRRDAPIARTLSMAVSCDSAPCGEAVPVREFGALALGEWQTVGVLLKCFRATGADMTRITAPFRIATDGAAEISIARVALGSLSEADVIADCPTG</sequence>